<dbReference type="PANTHER" id="PTHR38686:SF1">
    <property type="entry name" value="APOLIPOPROTEIN N-ACYLTRANSFERASE"/>
    <property type="match status" value="1"/>
</dbReference>
<dbReference type="InterPro" id="IPR045378">
    <property type="entry name" value="LNT_N"/>
</dbReference>
<evidence type="ECO:0000256" key="3">
    <source>
        <dbReference type="ARBA" id="ARBA00022475"/>
    </source>
</evidence>
<comment type="caution">
    <text evidence="9">Lacks conserved residue(s) required for the propagation of feature annotation.</text>
</comment>
<proteinExistence type="inferred from homology"/>
<dbReference type="GO" id="GO:0016410">
    <property type="term" value="F:N-acyltransferase activity"/>
    <property type="evidence" value="ECO:0007669"/>
    <property type="project" value="UniProtKB-UniRule"/>
</dbReference>
<dbReference type="Gene3D" id="3.60.110.10">
    <property type="entry name" value="Carbon-nitrogen hydrolase"/>
    <property type="match status" value="1"/>
</dbReference>
<dbReference type="NCBIfam" id="TIGR00546">
    <property type="entry name" value="lnt"/>
    <property type="match status" value="1"/>
</dbReference>
<dbReference type="PANTHER" id="PTHR38686">
    <property type="entry name" value="APOLIPOPROTEIN N-ACYLTRANSFERASE"/>
    <property type="match status" value="1"/>
</dbReference>
<dbReference type="HAMAP" id="MF_01148">
    <property type="entry name" value="Lnt"/>
    <property type="match status" value="1"/>
</dbReference>
<dbReference type="PROSITE" id="PS50263">
    <property type="entry name" value="CN_HYDROLASE"/>
    <property type="match status" value="1"/>
</dbReference>
<dbReference type="CDD" id="cd07571">
    <property type="entry name" value="ALP_N-acyl_transferase"/>
    <property type="match status" value="1"/>
</dbReference>
<evidence type="ECO:0000256" key="9">
    <source>
        <dbReference type="HAMAP-Rule" id="MF_01148"/>
    </source>
</evidence>
<feature type="transmembrane region" description="Helical" evidence="9">
    <location>
        <begin position="151"/>
        <end position="173"/>
    </location>
</feature>
<reference evidence="11" key="1">
    <citation type="journal article" date="2020" name="mSystems">
        <title>Genome- and Community-Level Interaction Insights into Carbon Utilization and Element Cycling Functions of Hydrothermarchaeota in Hydrothermal Sediment.</title>
        <authorList>
            <person name="Zhou Z."/>
            <person name="Liu Y."/>
            <person name="Xu W."/>
            <person name="Pan J."/>
            <person name="Luo Z.H."/>
            <person name="Li M."/>
        </authorList>
    </citation>
    <scope>NUCLEOTIDE SEQUENCE [LARGE SCALE GENOMIC DNA]</scope>
    <source>
        <strain evidence="11">HyVt-535</strain>
    </source>
</reference>
<dbReference type="EMBL" id="DROM01000004">
    <property type="protein sequence ID" value="HHH12610.1"/>
    <property type="molecule type" value="Genomic_DNA"/>
</dbReference>
<organism evidence="11">
    <name type="scientific">Thiolapillus brandeum</name>
    <dbReference type="NCBI Taxonomy" id="1076588"/>
    <lineage>
        <taxon>Bacteria</taxon>
        <taxon>Pseudomonadati</taxon>
        <taxon>Pseudomonadota</taxon>
        <taxon>Gammaproteobacteria</taxon>
        <taxon>Chromatiales</taxon>
        <taxon>Sedimenticolaceae</taxon>
        <taxon>Thiolapillus</taxon>
    </lineage>
</organism>
<dbReference type="InterPro" id="IPR004563">
    <property type="entry name" value="Apolipo_AcylTrfase"/>
</dbReference>
<protein>
    <recommendedName>
        <fullName evidence="9">Apolipoprotein N-acyltransferase</fullName>
        <shortName evidence="9">ALP N-acyltransferase</shortName>
        <ecNumber evidence="9">2.3.1.269</ecNumber>
    </recommendedName>
</protein>
<keyword evidence="8 9" id="KW-0012">Acyltransferase</keyword>
<evidence type="ECO:0000256" key="1">
    <source>
        <dbReference type="ARBA" id="ARBA00004651"/>
    </source>
</evidence>
<evidence type="ECO:0000256" key="5">
    <source>
        <dbReference type="ARBA" id="ARBA00022692"/>
    </source>
</evidence>
<feature type="transmembrane region" description="Helical" evidence="9">
    <location>
        <begin position="49"/>
        <end position="68"/>
    </location>
</feature>
<keyword evidence="6 9" id="KW-1133">Transmembrane helix</keyword>
<keyword evidence="4 9" id="KW-0808">Transferase</keyword>
<sequence>MNFPLRLLTAFATGAAAVLAFAPFGLGWLAPLSVALLFLLWERATPRQAFLLGWAWGAGLMGFGIFWVHHSIAQFGGLDLPLAVAITLLFALSLALFYGLAGWLARRFFPEASLLAWPAIWGLLEWTRSWFLTGFTWLSLGYSQIDTPLEGYAPLAGVYGLSLLVVLSAALLLRWRSPWILLLPLLWGGGWLLQQVEWSRPAGAPFQVALVQPNIPQAIKWRPEQFEPTLRLLADLTDQAREARLVIWPETAVPAFASRVETAVLEPLQRKFARKERTLLLGIATDDGGGRYYNAMVSLGASGRGEYRKRHLVPFGEYMPLKPLLEPLVELLAIPMSDFTPGDGGKPLLQLAGYPAGISICYEDTFGDEVAAALPEAAFLVNASNDAWFGDSLAPHQHLEMARMRALETGRWLLRATNTGISALIDGKGRVRQQLAQFERGVVKGEVQPLSGTTPYARWPDGPVVVLALIMLATAYRRGMGGAPSRP</sequence>
<evidence type="ECO:0000256" key="6">
    <source>
        <dbReference type="ARBA" id="ARBA00022989"/>
    </source>
</evidence>
<feature type="domain" description="CN hydrolase" evidence="10">
    <location>
        <begin position="211"/>
        <end position="449"/>
    </location>
</feature>
<dbReference type="Proteomes" id="UP000886100">
    <property type="component" value="Unassembled WGS sequence"/>
</dbReference>
<evidence type="ECO:0000259" key="10">
    <source>
        <dbReference type="PROSITE" id="PS50263"/>
    </source>
</evidence>
<keyword evidence="5 9" id="KW-0812">Transmembrane</keyword>
<evidence type="ECO:0000313" key="11">
    <source>
        <dbReference type="EMBL" id="HHH12610.1"/>
    </source>
</evidence>
<keyword evidence="7 9" id="KW-0472">Membrane</keyword>
<feature type="transmembrane region" description="Helical" evidence="9">
    <location>
        <begin position="80"/>
        <end position="100"/>
    </location>
</feature>
<dbReference type="InterPro" id="IPR036526">
    <property type="entry name" value="C-N_Hydrolase_sf"/>
</dbReference>
<comment type="subcellular location">
    <subcellularLocation>
        <location evidence="1 9">Cell membrane</location>
        <topology evidence="1 9">Multi-pass membrane protein</topology>
    </subcellularLocation>
</comment>
<comment type="pathway">
    <text evidence="9">Protein modification; lipoprotein biosynthesis (N-acyl transfer).</text>
</comment>
<name>A0A7C5IXK2_9GAMM</name>
<dbReference type="Pfam" id="PF00795">
    <property type="entry name" value="CN_hydrolase"/>
    <property type="match status" value="1"/>
</dbReference>
<evidence type="ECO:0000256" key="7">
    <source>
        <dbReference type="ARBA" id="ARBA00023136"/>
    </source>
</evidence>
<dbReference type="SUPFAM" id="SSF56317">
    <property type="entry name" value="Carbon-nitrogen hydrolase"/>
    <property type="match status" value="1"/>
</dbReference>
<dbReference type="UniPathway" id="UPA00666"/>
<evidence type="ECO:0000256" key="4">
    <source>
        <dbReference type="ARBA" id="ARBA00022679"/>
    </source>
</evidence>
<gene>
    <name evidence="9 11" type="primary">lnt</name>
    <name evidence="11" type="ORF">ENJ98_00075</name>
</gene>
<dbReference type="GO" id="GO:0042158">
    <property type="term" value="P:lipoprotein biosynthetic process"/>
    <property type="evidence" value="ECO:0007669"/>
    <property type="project" value="UniProtKB-UniRule"/>
</dbReference>
<dbReference type="EC" id="2.3.1.269" evidence="9"/>
<keyword evidence="3 9" id="KW-1003">Cell membrane</keyword>
<evidence type="ECO:0000256" key="2">
    <source>
        <dbReference type="ARBA" id="ARBA00010065"/>
    </source>
</evidence>
<dbReference type="GO" id="GO:0005886">
    <property type="term" value="C:plasma membrane"/>
    <property type="evidence" value="ECO:0007669"/>
    <property type="project" value="UniProtKB-SubCell"/>
</dbReference>
<comment type="similarity">
    <text evidence="2 9">Belongs to the CN hydrolase family. Apolipoprotein N-acyltransferase subfamily.</text>
</comment>
<dbReference type="AlphaFoldDB" id="A0A7C5IXK2"/>
<comment type="catalytic activity">
    <reaction evidence="9">
        <text>N-terminal S-1,2-diacyl-sn-glyceryl-L-cysteinyl-[lipoprotein] + a glycerophospholipid = N-acyl-S-1,2-diacyl-sn-glyceryl-L-cysteinyl-[lipoprotein] + a 2-acyl-sn-glycero-3-phospholipid + H(+)</text>
        <dbReference type="Rhea" id="RHEA:48228"/>
        <dbReference type="Rhea" id="RHEA-COMP:14681"/>
        <dbReference type="Rhea" id="RHEA-COMP:14684"/>
        <dbReference type="ChEBI" id="CHEBI:15378"/>
        <dbReference type="ChEBI" id="CHEBI:136912"/>
        <dbReference type="ChEBI" id="CHEBI:140656"/>
        <dbReference type="ChEBI" id="CHEBI:140657"/>
        <dbReference type="ChEBI" id="CHEBI:140660"/>
        <dbReference type="EC" id="2.3.1.269"/>
    </reaction>
</comment>
<evidence type="ECO:0000256" key="8">
    <source>
        <dbReference type="ARBA" id="ARBA00023315"/>
    </source>
</evidence>
<dbReference type="InterPro" id="IPR003010">
    <property type="entry name" value="C-N_Hydrolase"/>
</dbReference>
<accession>A0A7C5IXK2</accession>
<dbReference type="Pfam" id="PF20154">
    <property type="entry name" value="LNT_N"/>
    <property type="match status" value="1"/>
</dbReference>
<comment type="function">
    <text evidence="9">Catalyzes the phospholipid dependent N-acylation of the N-terminal cysteine of apolipoprotein, the last step in lipoprotein maturation.</text>
</comment>
<comment type="caution">
    <text evidence="11">The sequence shown here is derived from an EMBL/GenBank/DDBJ whole genome shotgun (WGS) entry which is preliminary data.</text>
</comment>
<feature type="transmembrane region" description="Helical" evidence="9">
    <location>
        <begin position="12"/>
        <end position="40"/>
    </location>
</feature>